<protein>
    <recommendedName>
        <fullName evidence="9">Membrane fusion protein (MFP) family protein</fullName>
    </recommendedName>
</protein>
<dbReference type="InterPro" id="IPR050739">
    <property type="entry name" value="MFP"/>
</dbReference>
<dbReference type="PRINTS" id="PR01490">
    <property type="entry name" value="RTXTOXIND"/>
</dbReference>
<dbReference type="NCBIfam" id="TIGR01843">
    <property type="entry name" value="type_I_hlyD"/>
    <property type="match status" value="1"/>
</dbReference>
<evidence type="ECO:0000256" key="4">
    <source>
        <dbReference type="ARBA" id="ARBA00022475"/>
    </source>
</evidence>
<evidence type="ECO:0000256" key="8">
    <source>
        <dbReference type="ARBA" id="ARBA00023136"/>
    </source>
</evidence>
<comment type="subcellular location">
    <subcellularLocation>
        <location evidence="1 9">Cell inner membrane</location>
        <topology evidence="1 9">Single-pass membrane protein</topology>
    </subcellularLocation>
</comment>
<dbReference type="Pfam" id="PF26002">
    <property type="entry name" value="Beta-barrel_AprE"/>
    <property type="match status" value="1"/>
</dbReference>
<keyword evidence="5 9" id="KW-0997">Cell inner membrane</keyword>
<evidence type="ECO:0000256" key="3">
    <source>
        <dbReference type="ARBA" id="ARBA00022448"/>
    </source>
</evidence>
<sequence length="452" mass="49843">MSKWFSSDKPKASKGKTAIEYLPDADELERSPVPRWAQVTLRVLLLGVISFAVWASVSELDQVVVARGGLVNPLPNVVVQPLETSIIQSVDVRIGQLVKKGDALATLDATFIQADENVLQLRLDSLETQAKGLEEELSGQVAEKPKTGSTADDQLQANLLTERRANYKAQQLKIAESVGRLRAALATNRRDQKLAAARLASLKNIETMQEKMVAQKFGAPIQLMEAQIKSKEVERDLESVANREQEIVRELAAAEAEKTAFEKGWRQKTMEDLLNVTRERDAVREQIQKADKRRRLVTLTAPVDAVVLDIAKLSPGSIVREAETFFTLVPLNAKLEAEVQIDSADIGYVKVGDEAKLKLDAFPFQRHGTLSAKIRTLSEDAFRRDSSAKSNGDVYYMARITLDGAALKNMLDSARLLPGMTVTAEVIVGKRTVMSYLAWPLTKGLGEAAREP</sequence>
<reference evidence="12 13" key="1">
    <citation type="submission" date="2023-07" db="EMBL/GenBank/DDBJ databases">
        <title>Sorghum-associated microbial communities from plants grown in Nebraska, USA.</title>
        <authorList>
            <person name="Schachtman D."/>
        </authorList>
    </citation>
    <scope>NUCLEOTIDE SEQUENCE [LARGE SCALE GENOMIC DNA]</scope>
    <source>
        <strain evidence="12 13">BE308</strain>
    </source>
</reference>
<dbReference type="EMBL" id="JAVDXO010000016">
    <property type="protein sequence ID" value="MDR7308879.1"/>
    <property type="molecule type" value="Genomic_DNA"/>
</dbReference>
<evidence type="ECO:0000256" key="7">
    <source>
        <dbReference type="ARBA" id="ARBA00022989"/>
    </source>
</evidence>
<dbReference type="RefSeq" id="WP_310346872.1">
    <property type="nucleotide sequence ID" value="NZ_JAVDXO010000016.1"/>
</dbReference>
<proteinExistence type="inferred from homology"/>
<gene>
    <name evidence="12" type="ORF">J2X15_004202</name>
</gene>
<evidence type="ECO:0000256" key="5">
    <source>
        <dbReference type="ARBA" id="ARBA00022519"/>
    </source>
</evidence>
<feature type="domain" description="AprE-like beta-barrel" evidence="11">
    <location>
        <begin position="335"/>
        <end position="428"/>
    </location>
</feature>
<keyword evidence="6" id="KW-0812">Transmembrane</keyword>
<keyword evidence="7" id="KW-1133">Transmembrane helix</keyword>
<dbReference type="InterPro" id="IPR010129">
    <property type="entry name" value="T1SS_HlyD"/>
</dbReference>
<dbReference type="Gene3D" id="2.40.30.170">
    <property type="match status" value="1"/>
</dbReference>
<evidence type="ECO:0000256" key="1">
    <source>
        <dbReference type="ARBA" id="ARBA00004377"/>
    </source>
</evidence>
<organism evidence="12 13">
    <name type="scientific">Rhodoferax saidenbachensis</name>
    <dbReference type="NCBI Taxonomy" id="1484693"/>
    <lineage>
        <taxon>Bacteria</taxon>
        <taxon>Pseudomonadati</taxon>
        <taxon>Pseudomonadota</taxon>
        <taxon>Betaproteobacteria</taxon>
        <taxon>Burkholderiales</taxon>
        <taxon>Comamonadaceae</taxon>
        <taxon>Rhodoferax</taxon>
    </lineage>
</organism>
<dbReference type="PANTHER" id="PTHR30386">
    <property type="entry name" value="MEMBRANE FUSION SUBUNIT OF EMRAB-TOLC MULTIDRUG EFFLUX PUMP"/>
    <property type="match status" value="1"/>
</dbReference>
<feature type="coiled-coil region" evidence="10">
    <location>
        <begin position="116"/>
        <end position="143"/>
    </location>
</feature>
<keyword evidence="13" id="KW-1185">Reference proteome</keyword>
<dbReference type="InterPro" id="IPR058982">
    <property type="entry name" value="Beta-barrel_AprE"/>
</dbReference>
<accession>A0ABU1ZTK6</accession>
<evidence type="ECO:0000259" key="11">
    <source>
        <dbReference type="Pfam" id="PF26002"/>
    </source>
</evidence>
<comment type="similarity">
    <text evidence="2 9">Belongs to the membrane fusion protein (MFP) (TC 8.A.1) family.</text>
</comment>
<keyword evidence="10" id="KW-0175">Coiled coil</keyword>
<feature type="coiled-coil region" evidence="10">
    <location>
        <begin position="223"/>
        <end position="293"/>
    </location>
</feature>
<evidence type="ECO:0000256" key="6">
    <source>
        <dbReference type="ARBA" id="ARBA00022692"/>
    </source>
</evidence>
<dbReference type="Proteomes" id="UP001268089">
    <property type="component" value="Unassembled WGS sequence"/>
</dbReference>
<comment type="caution">
    <text evidence="12">The sequence shown here is derived from an EMBL/GenBank/DDBJ whole genome shotgun (WGS) entry which is preliminary data.</text>
</comment>
<name>A0ABU1ZTK6_9BURK</name>
<keyword evidence="8" id="KW-0472">Membrane</keyword>
<evidence type="ECO:0000313" key="12">
    <source>
        <dbReference type="EMBL" id="MDR7308879.1"/>
    </source>
</evidence>
<evidence type="ECO:0000256" key="2">
    <source>
        <dbReference type="ARBA" id="ARBA00009477"/>
    </source>
</evidence>
<dbReference type="PANTHER" id="PTHR30386:SF27">
    <property type="entry name" value="MEMBRANE FUSION PROTEIN (MFP) FAMILY PROTEIN"/>
    <property type="match status" value="1"/>
</dbReference>
<evidence type="ECO:0000256" key="9">
    <source>
        <dbReference type="RuleBase" id="RU365093"/>
    </source>
</evidence>
<keyword evidence="3 9" id="KW-0813">Transport</keyword>
<keyword evidence="4 9" id="KW-1003">Cell membrane</keyword>
<evidence type="ECO:0000256" key="10">
    <source>
        <dbReference type="SAM" id="Coils"/>
    </source>
</evidence>
<evidence type="ECO:0000313" key="13">
    <source>
        <dbReference type="Proteomes" id="UP001268089"/>
    </source>
</evidence>